<comment type="catalytic activity">
    <reaction evidence="1">
        <text>ATP-independent breakage of single-stranded DNA, followed by passage and rejoining.</text>
        <dbReference type="EC" id="5.6.2.1"/>
    </reaction>
</comment>
<evidence type="ECO:0000256" key="12">
    <source>
        <dbReference type="ARBA" id="ARBA00032877"/>
    </source>
</evidence>
<dbReference type="Pfam" id="PF01751">
    <property type="entry name" value="Toprim"/>
    <property type="match status" value="1"/>
</dbReference>
<dbReference type="InterPro" id="IPR000380">
    <property type="entry name" value="Topo_IA"/>
</dbReference>
<dbReference type="SMART" id="SM00436">
    <property type="entry name" value="TOP1Bc"/>
    <property type="match status" value="1"/>
</dbReference>
<comment type="similarity">
    <text evidence="2">Belongs to the type IA topoisomerase family.</text>
</comment>
<name>A0A1M7YHW2_9BACT</name>
<evidence type="ECO:0000256" key="13">
    <source>
        <dbReference type="SAM" id="MobiDB-lite"/>
    </source>
</evidence>
<dbReference type="InterPro" id="IPR013825">
    <property type="entry name" value="Topo_IA_cen_sub2"/>
</dbReference>
<evidence type="ECO:0000259" key="15">
    <source>
        <dbReference type="PROSITE" id="PS52039"/>
    </source>
</evidence>
<evidence type="ECO:0000256" key="2">
    <source>
        <dbReference type="ARBA" id="ARBA00009446"/>
    </source>
</evidence>
<dbReference type="GO" id="GO:0003677">
    <property type="term" value="F:DNA binding"/>
    <property type="evidence" value="ECO:0007669"/>
    <property type="project" value="UniProtKB-KW"/>
</dbReference>
<evidence type="ECO:0000256" key="10">
    <source>
        <dbReference type="ARBA" id="ARBA00031985"/>
    </source>
</evidence>
<dbReference type="SMART" id="SM00437">
    <property type="entry name" value="TOP1Ac"/>
    <property type="match status" value="1"/>
</dbReference>
<dbReference type="Pfam" id="PF01131">
    <property type="entry name" value="Topoisom_bac"/>
    <property type="match status" value="1"/>
</dbReference>
<dbReference type="InterPro" id="IPR003601">
    <property type="entry name" value="Topo_IA_2"/>
</dbReference>
<evidence type="ECO:0000313" key="17">
    <source>
        <dbReference type="Proteomes" id="UP000184603"/>
    </source>
</evidence>
<dbReference type="InterPro" id="IPR023406">
    <property type="entry name" value="Topo_IA_AS"/>
</dbReference>
<feature type="domain" description="Topo IA-type catalytic" evidence="15">
    <location>
        <begin position="152"/>
        <end position="590"/>
    </location>
</feature>
<evidence type="ECO:0000256" key="8">
    <source>
        <dbReference type="ARBA" id="ARBA00023235"/>
    </source>
</evidence>
<dbReference type="Gene3D" id="2.70.20.10">
    <property type="entry name" value="Topoisomerase I, domain 3"/>
    <property type="match status" value="1"/>
</dbReference>
<dbReference type="InterPro" id="IPR006171">
    <property type="entry name" value="TOPRIM_dom"/>
</dbReference>
<keyword evidence="6" id="KW-0799">Topoisomerase</keyword>
<evidence type="ECO:0000313" key="16">
    <source>
        <dbReference type="EMBL" id="SHO52222.1"/>
    </source>
</evidence>
<reference evidence="16 17" key="1">
    <citation type="submission" date="2016-12" db="EMBL/GenBank/DDBJ databases">
        <authorList>
            <person name="Song W.-J."/>
            <person name="Kurnit D.M."/>
        </authorList>
    </citation>
    <scope>NUCLEOTIDE SEQUENCE [LARGE SCALE GENOMIC DNA]</scope>
    <source>
        <strain evidence="16 17">DSM 18488</strain>
    </source>
</reference>
<protein>
    <recommendedName>
        <fullName evidence="3">DNA topoisomerase</fullName>
        <ecNumber evidence="3">5.6.2.1</ecNumber>
    </recommendedName>
    <alternativeName>
        <fullName evidence="12">Omega-protein</fullName>
    </alternativeName>
    <alternativeName>
        <fullName evidence="11">Relaxing enzyme</fullName>
    </alternativeName>
    <alternativeName>
        <fullName evidence="9">Swivelase</fullName>
    </alternativeName>
    <alternativeName>
        <fullName evidence="10">Untwisting enzyme</fullName>
    </alternativeName>
</protein>
<feature type="domain" description="Toprim" evidence="14">
    <location>
        <begin position="3"/>
        <end position="135"/>
    </location>
</feature>
<dbReference type="Gene3D" id="1.10.460.10">
    <property type="entry name" value="Topoisomerase I, domain 2"/>
    <property type="match status" value="1"/>
</dbReference>
<organism evidence="16 17">
    <name type="scientific">Desulfopila aestuarii DSM 18488</name>
    <dbReference type="NCBI Taxonomy" id="1121416"/>
    <lineage>
        <taxon>Bacteria</taxon>
        <taxon>Pseudomonadati</taxon>
        <taxon>Thermodesulfobacteriota</taxon>
        <taxon>Desulfobulbia</taxon>
        <taxon>Desulfobulbales</taxon>
        <taxon>Desulfocapsaceae</taxon>
        <taxon>Desulfopila</taxon>
    </lineage>
</organism>
<dbReference type="NCBIfam" id="NF005829">
    <property type="entry name" value="PRK07726.1"/>
    <property type="match status" value="1"/>
</dbReference>
<dbReference type="EMBL" id="FRFE01000032">
    <property type="protein sequence ID" value="SHO52222.1"/>
    <property type="molecule type" value="Genomic_DNA"/>
</dbReference>
<dbReference type="PROSITE" id="PS00396">
    <property type="entry name" value="TOPO_IA_1"/>
    <property type="match status" value="1"/>
</dbReference>
<evidence type="ECO:0000256" key="7">
    <source>
        <dbReference type="ARBA" id="ARBA00023125"/>
    </source>
</evidence>
<proteinExistence type="inferred from homology"/>
<sequence>MGMTLLIAEKPSVGKDLATFLGITGKGRGYFVCQGDVVCTWCIGHILEQAEPHVYNPRYKQWRAADLPIIPEKWILEPIPRTMEQLGIIKGFLQKAEKVINAGDPEREGQLIIDEVLDYLGYTGPAQRLWISALDVRTIKKGFANLRDNKEFKNIRDAATCRSNADWLVGINVTRALTIAAGQSNTLLSAGRVQTPTLSLVVDRDREIEQFVKKPYWVMRATVEHAEGPFVATWMPDELALGLDPEGRLVNEAAADQLREKVLGKTGVVTAREQALKRKKPPLPFLLSDLQKKAEDKFGYSPKQTLDIGQGLYERHKVLTYMRTECRYLPNEMFEDAPSVLQTLRAQNIEGAHDADPTIQSPAWDTSKQGAEAHHGIIPTEVMPKNLTEEECNIYLLVARRFLKQFYPDYEYYSSNVVVKVEDELWKGTGISIKELGWMVLNDQQTKEKILPVVAKGDEVNITDVEKEQKFTKPPSRFTEASLQVAMTEVHKFVEDPVIKARLKENSGIGTSATRTNIIGELQNRNYLEKQGKVLVSTPLGRELIDKIHPTLKNPGMTAIWEDALDRICEGQLGREEFIAELTRRMANMVRYALATRFSEKVTGKVYRCLCGGRLSRLESKNKKGKYFWVCSEGREKGCPPRSDYNGAPGAAFMERPDSGPPCPTCGKGYLIRYESNRRMGSYFWGCSTGREGKCPLRRDENGKPGAELVFQNNQSRPEADNDKATSPQA</sequence>
<keyword evidence="7" id="KW-0238">DNA-binding</keyword>
<dbReference type="InterPro" id="IPR005738">
    <property type="entry name" value="TopoIII"/>
</dbReference>
<dbReference type="Gene3D" id="1.10.290.10">
    <property type="entry name" value="Topoisomerase I, domain 4"/>
    <property type="match status" value="1"/>
</dbReference>
<evidence type="ECO:0000256" key="1">
    <source>
        <dbReference type="ARBA" id="ARBA00000213"/>
    </source>
</evidence>
<dbReference type="InterPro" id="IPR013826">
    <property type="entry name" value="Topo_IA_cen_sub3"/>
</dbReference>
<keyword evidence="8 16" id="KW-0413">Isomerase</keyword>
<dbReference type="Gene3D" id="3.40.50.140">
    <property type="match status" value="1"/>
</dbReference>
<dbReference type="InterPro" id="IPR023405">
    <property type="entry name" value="Topo_IA_core_domain"/>
</dbReference>
<dbReference type="CDD" id="cd03362">
    <property type="entry name" value="TOPRIM_TopoIA_TopoIII"/>
    <property type="match status" value="1"/>
</dbReference>
<evidence type="ECO:0000256" key="3">
    <source>
        <dbReference type="ARBA" id="ARBA00012891"/>
    </source>
</evidence>
<dbReference type="CDD" id="cd00186">
    <property type="entry name" value="TOP1Ac"/>
    <property type="match status" value="1"/>
</dbReference>
<dbReference type="STRING" id="1121416.SAMN02745220_04432"/>
<keyword evidence="5" id="KW-0460">Magnesium</keyword>
<keyword evidence="4" id="KW-0479">Metal-binding</keyword>
<dbReference type="InterPro" id="IPR013497">
    <property type="entry name" value="Topo_IA_cen"/>
</dbReference>
<evidence type="ECO:0000256" key="6">
    <source>
        <dbReference type="ARBA" id="ARBA00023029"/>
    </source>
</evidence>
<dbReference type="GO" id="GO:0006281">
    <property type="term" value="P:DNA repair"/>
    <property type="evidence" value="ECO:0007669"/>
    <property type="project" value="TreeGrafter"/>
</dbReference>
<dbReference type="GO" id="GO:0003917">
    <property type="term" value="F:DNA topoisomerase type I (single strand cut, ATP-independent) activity"/>
    <property type="evidence" value="ECO:0007669"/>
    <property type="project" value="UniProtKB-EC"/>
</dbReference>
<dbReference type="SUPFAM" id="SSF56712">
    <property type="entry name" value="Prokaryotic type I DNA topoisomerase"/>
    <property type="match status" value="1"/>
</dbReference>
<dbReference type="PANTHER" id="PTHR11390">
    <property type="entry name" value="PROKARYOTIC DNA TOPOISOMERASE"/>
    <property type="match status" value="1"/>
</dbReference>
<dbReference type="Proteomes" id="UP000184603">
    <property type="component" value="Unassembled WGS sequence"/>
</dbReference>
<keyword evidence="17" id="KW-1185">Reference proteome</keyword>
<dbReference type="NCBIfam" id="TIGR01056">
    <property type="entry name" value="topB"/>
    <property type="match status" value="1"/>
</dbReference>
<dbReference type="PRINTS" id="PR00417">
    <property type="entry name" value="PRTPISMRASEI"/>
</dbReference>
<dbReference type="PROSITE" id="PS50880">
    <property type="entry name" value="TOPRIM"/>
    <property type="match status" value="1"/>
</dbReference>
<evidence type="ECO:0000259" key="14">
    <source>
        <dbReference type="PROSITE" id="PS50880"/>
    </source>
</evidence>
<dbReference type="AlphaFoldDB" id="A0A1M7YHW2"/>
<feature type="region of interest" description="Disordered" evidence="13">
    <location>
        <begin position="697"/>
        <end position="730"/>
    </location>
</feature>
<dbReference type="OrthoDB" id="9804262at2"/>
<evidence type="ECO:0000256" key="5">
    <source>
        <dbReference type="ARBA" id="ARBA00022842"/>
    </source>
</evidence>
<evidence type="ECO:0000256" key="11">
    <source>
        <dbReference type="ARBA" id="ARBA00032235"/>
    </source>
</evidence>
<dbReference type="EC" id="5.6.2.1" evidence="3"/>
<dbReference type="InterPro" id="IPR034144">
    <property type="entry name" value="TOPRIM_TopoIII"/>
</dbReference>
<dbReference type="GO" id="GO:0006265">
    <property type="term" value="P:DNA topological change"/>
    <property type="evidence" value="ECO:0007669"/>
    <property type="project" value="InterPro"/>
</dbReference>
<dbReference type="GO" id="GO:0043597">
    <property type="term" value="C:cytoplasmic replication fork"/>
    <property type="evidence" value="ECO:0007669"/>
    <property type="project" value="TreeGrafter"/>
</dbReference>
<dbReference type="InterPro" id="IPR003602">
    <property type="entry name" value="Topo_IA_DNA-bd_dom"/>
</dbReference>
<accession>A0A1M7YHW2</accession>
<dbReference type="PANTHER" id="PTHR11390:SF21">
    <property type="entry name" value="DNA TOPOISOMERASE 3-ALPHA"/>
    <property type="match status" value="1"/>
</dbReference>
<dbReference type="PROSITE" id="PS52039">
    <property type="entry name" value="TOPO_IA_2"/>
    <property type="match status" value="1"/>
</dbReference>
<dbReference type="SMART" id="SM00493">
    <property type="entry name" value="TOPRIM"/>
    <property type="match status" value="1"/>
</dbReference>
<dbReference type="GO" id="GO:0046872">
    <property type="term" value="F:metal ion binding"/>
    <property type="evidence" value="ECO:0007669"/>
    <property type="project" value="UniProtKB-KW"/>
</dbReference>
<dbReference type="InterPro" id="IPR013824">
    <property type="entry name" value="Topo_IA_cen_sub1"/>
</dbReference>
<evidence type="ECO:0000256" key="9">
    <source>
        <dbReference type="ARBA" id="ARBA00030003"/>
    </source>
</evidence>
<evidence type="ECO:0000256" key="4">
    <source>
        <dbReference type="ARBA" id="ARBA00022723"/>
    </source>
</evidence>
<gene>
    <name evidence="16" type="ORF">SAMN02745220_04432</name>
</gene>
<dbReference type="GO" id="GO:0006310">
    <property type="term" value="P:DNA recombination"/>
    <property type="evidence" value="ECO:0007669"/>
    <property type="project" value="TreeGrafter"/>
</dbReference>
<dbReference type="RefSeq" id="WP_073615839.1">
    <property type="nucleotide sequence ID" value="NZ_FRFE01000032.1"/>
</dbReference>